<dbReference type="OrthoDB" id="7032599at2"/>
<dbReference type="InterPro" id="IPR016032">
    <property type="entry name" value="Sig_transdc_resp-reg_C-effctor"/>
</dbReference>
<feature type="domain" description="HTH luxR-type" evidence="4">
    <location>
        <begin position="7"/>
        <end position="72"/>
    </location>
</feature>
<dbReference type="PRINTS" id="PR00038">
    <property type="entry name" value="HTHLUXR"/>
</dbReference>
<dbReference type="InterPro" id="IPR000792">
    <property type="entry name" value="Tscrpt_reg_LuxR_C"/>
</dbReference>
<evidence type="ECO:0000256" key="2">
    <source>
        <dbReference type="ARBA" id="ARBA00023125"/>
    </source>
</evidence>
<protein>
    <recommendedName>
        <fullName evidence="4">HTH luxR-type domain-containing protein</fullName>
    </recommendedName>
</protein>
<proteinExistence type="predicted"/>
<evidence type="ECO:0000313" key="6">
    <source>
        <dbReference type="Proteomes" id="UP000095143"/>
    </source>
</evidence>
<comment type="caution">
    <text evidence="5">The sequence shown here is derived from an EMBL/GenBank/DDBJ whole genome shotgun (WGS) entry which is preliminary data.</text>
</comment>
<dbReference type="EMBL" id="MDEN01000069">
    <property type="protein sequence ID" value="OCX11459.1"/>
    <property type="molecule type" value="Genomic_DNA"/>
</dbReference>
<evidence type="ECO:0000313" key="5">
    <source>
        <dbReference type="EMBL" id="OCX11459.1"/>
    </source>
</evidence>
<reference evidence="5 6" key="1">
    <citation type="submission" date="2016-08" db="EMBL/GenBank/DDBJ databases">
        <title>Whole genome sequence of Pseudomonas graminis strain UASWS1507, a potential biological control agent for agriculture.</title>
        <authorList>
            <person name="Crovadore J."/>
            <person name="Calmin G."/>
            <person name="Chablais R."/>
            <person name="Cochard B."/>
            <person name="Lefort F."/>
        </authorList>
    </citation>
    <scope>NUCLEOTIDE SEQUENCE [LARGE SCALE GENOMIC DNA]</scope>
    <source>
        <strain evidence="5 6">UASWS1507</strain>
    </source>
</reference>
<sequence length="90" mass="10271">MIEEQRKRRPLKKTTPREQEVLQLVLQGHTNKAIAQRLGISDYTARDHVSALLRKNEVSNRAQLIALHVSAARKKKLAPPLHLTDCSVER</sequence>
<dbReference type="CDD" id="cd06170">
    <property type="entry name" value="LuxR_C_like"/>
    <property type="match status" value="1"/>
</dbReference>
<evidence type="ECO:0000256" key="1">
    <source>
        <dbReference type="ARBA" id="ARBA00023015"/>
    </source>
</evidence>
<keyword evidence="3" id="KW-0804">Transcription</keyword>
<dbReference type="GO" id="GO:0006355">
    <property type="term" value="P:regulation of DNA-templated transcription"/>
    <property type="evidence" value="ECO:0007669"/>
    <property type="project" value="InterPro"/>
</dbReference>
<dbReference type="Pfam" id="PF00196">
    <property type="entry name" value="GerE"/>
    <property type="match status" value="1"/>
</dbReference>
<dbReference type="PANTHER" id="PTHR44688">
    <property type="entry name" value="DNA-BINDING TRANSCRIPTIONAL ACTIVATOR DEVR_DOSR"/>
    <property type="match status" value="1"/>
</dbReference>
<dbReference type="InterPro" id="IPR036388">
    <property type="entry name" value="WH-like_DNA-bd_sf"/>
</dbReference>
<dbReference type="GO" id="GO:0003677">
    <property type="term" value="F:DNA binding"/>
    <property type="evidence" value="ECO:0007669"/>
    <property type="project" value="UniProtKB-KW"/>
</dbReference>
<gene>
    <name evidence="5" type="ORF">BBI10_25070</name>
</gene>
<name>A0A1C2D9N9_9PSED</name>
<dbReference type="Proteomes" id="UP000095143">
    <property type="component" value="Unassembled WGS sequence"/>
</dbReference>
<dbReference type="SUPFAM" id="SSF46894">
    <property type="entry name" value="C-terminal effector domain of the bipartite response regulators"/>
    <property type="match status" value="1"/>
</dbReference>
<dbReference type="RefSeq" id="WP_065992746.1">
    <property type="nucleotide sequence ID" value="NZ_MDEN01000069.1"/>
</dbReference>
<organism evidence="5 6">
    <name type="scientific">Pseudomonas graminis</name>
    <dbReference type="NCBI Taxonomy" id="158627"/>
    <lineage>
        <taxon>Bacteria</taxon>
        <taxon>Pseudomonadati</taxon>
        <taxon>Pseudomonadota</taxon>
        <taxon>Gammaproteobacteria</taxon>
        <taxon>Pseudomonadales</taxon>
        <taxon>Pseudomonadaceae</taxon>
        <taxon>Pseudomonas</taxon>
    </lineage>
</organism>
<dbReference type="AlphaFoldDB" id="A0A1C2D9N9"/>
<keyword evidence="2" id="KW-0238">DNA-binding</keyword>
<dbReference type="PROSITE" id="PS50043">
    <property type="entry name" value="HTH_LUXR_2"/>
    <property type="match status" value="1"/>
</dbReference>
<dbReference type="SMART" id="SM00421">
    <property type="entry name" value="HTH_LUXR"/>
    <property type="match status" value="1"/>
</dbReference>
<evidence type="ECO:0000256" key="3">
    <source>
        <dbReference type="ARBA" id="ARBA00023163"/>
    </source>
</evidence>
<evidence type="ECO:0000259" key="4">
    <source>
        <dbReference type="PROSITE" id="PS50043"/>
    </source>
</evidence>
<dbReference type="PANTHER" id="PTHR44688:SF16">
    <property type="entry name" value="DNA-BINDING TRANSCRIPTIONAL ACTIVATOR DEVR_DOSR"/>
    <property type="match status" value="1"/>
</dbReference>
<accession>A0A1C2D9N9</accession>
<dbReference type="Gene3D" id="1.10.10.10">
    <property type="entry name" value="Winged helix-like DNA-binding domain superfamily/Winged helix DNA-binding domain"/>
    <property type="match status" value="1"/>
</dbReference>
<keyword evidence="1" id="KW-0805">Transcription regulation</keyword>